<evidence type="ECO:0000256" key="1">
    <source>
        <dbReference type="SAM" id="MobiDB-lite"/>
    </source>
</evidence>
<accession>A0A8H6L506</accession>
<dbReference type="Pfam" id="PF13391">
    <property type="entry name" value="HNH_2"/>
    <property type="match status" value="1"/>
</dbReference>
<comment type="caution">
    <text evidence="3">The sequence shown here is derived from an EMBL/GenBank/DDBJ whole genome shotgun (WGS) entry which is preliminary data.</text>
</comment>
<dbReference type="AlphaFoldDB" id="A0A8H6L506"/>
<evidence type="ECO:0000313" key="3">
    <source>
        <dbReference type="EMBL" id="KAF6235747.1"/>
    </source>
</evidence>
<evidence type="ECO:0000259" key="2">
    <source>
        <dbReference type="Pfam" id="PF13391"/>
    </source>
</evidence>
<protein>
    <recommendedName>
        <fullName evidence="2">HNH nuclease domain-containing protein</fullName>
    </recommendedName>
</protein>
<proteinExistence type="predicted"/>
<name>A0A8H6L506_9LECA</name>
<dbReference type="OrthoDB" id="5386595at2759"/>
<evidence type="ECO:0000313" key="4">
    <source>
        <dbReference type="Proteomes" id="UP000578531"/>
    </source>
</evidence>
<dbReference type="GeneID" id="59287603"/>
<feature type="compositionally biased region" description="Basic and acidic residues" evidence="1">
    <location>
        <begin position="417"/>
        <end position="432"/>
    </location>
</feature>
<sequence>MAHSQPLVKPEKQLTSSRFDMDLDSSVLDSVDCTPKTKNLMMSLKRKASQLLDQGSPHTTSPFLKWRLAVVESTLRVRAVQKQALSEANTFFDDAGKPKTEFVAVVKEDEKALLSEKVFLLSERKVLEEDLNDIVTSREQLKDAYITELRISLEAASSSKERLPGLKAPRLDRKQFRDSVNEYLGTKTENPDTEDSRIWCNVLGYWLGSGSVKCAHIVPYSWNTKDTAHMFGSDEAPLTSRRNGLSLQKKIEEGFDNCWITIVPVDSVESTPTEWKVILLNTAERDKPFFEDMSKETDRGLWRWRDIDGRKLSFPNDNRPARRFLYMRYALAWLHADDKSWPGFQQKLPPGGVWASPNKPDGYLRKSILLEVGKKTGDRLPKDLVSAGIFEDPDTSSVVHDEVAGIRVAELVQGHLDGMRDSKVDEDSRERAGEEEDLMEDE</sequence>
<gene>
    <name evidence="3" type="ORF">HO173_005942</name>
</gene>
<feature type="domain" description="HNH nuclease" evidence="2">
    <location>
        <begin position="200"/>
        <end position="263"/>
    </location>
</feature>
<dbReference type="Proteomes" id="UP000578531">
    <property type="component" value="Unassembled WGS sequence"/>
</dbReference>
<dbReference type="EMBL" id="JACCJC010000022">
    <property type="protein sequence ID" value="KAF6235747.1"/>
    <property type="molecule type" value="Genomic_DNA"/>
</dbReference>
<reference evidence="3 4" key="1">
    <citation type="journal article" date="2020" name="Genomics">
        <title>Complete, high-quality genomes from long-read metagenomic sequencing of two wolf lichen thalli reveals enigmatic genome architecture.</title>
        <authorList>
            <person name="McKenzie S.K."/>
            <person name="Walston R.F."/>
            <person name="Allen J.L."/>
        </authorList>
    </citation>
    <scope>NUCLEOTIDE SEQUENCE [LARGE SCALE GENOMIC DNA]</scope>
    <source>
        <strain evidence="3">WasteWater2</strain>
    </source>
</reference>
<feature type="region of interest" description="Disordered" evidence="1">
    <location>
        <begin position="417"/>
        <end position="442"/>
    </location>
</feature>
<dbReference type="RefSeq" id="XP_037165114.1">
    <property type="nucleotide sequence ID" value="XM_037307854.1"/>
</dbReference>
<keyword evidence="4" id="KW-1185">Reference proteome</keyword>
<organism evidence="3 4">
    <name type="scientific">Letharia columbiana</name>
    <dbReference type="NCBI Taxonomy" id="112416"/>
    <lineage>
        <taxon>Eukaryota</taxon>
        <taxon>Fungi</taxon>
        <taxon>Dikarya</taxon>
        <taxon>Ascomycota</taxon>
        <taxon>Pezizomycotina</taxon>
        <taxon>Lecanoromycetes</taxon>
        <taxon>OSLEUM clade</taxon>
        <taxon>Lecanoromycetidae</taxon>
        <taxon>Lecanorales</taxon>
        <taxon>Lecanorineae</taxon>
        <taxon>Parmeliaceae</taxon>
        <taxon>Letharia</taxon>
    </lineage>
</organism>
<dbReference type="InterPro" id="IPR003615">
    <property type="entry name" value="HNH_nuc"/>
</dbReference>
<feature type="compositionally biased region" description="Acidic residues" evidence="1">
    <location>
        <begin position="433"/>
        <end position="442"/>
    </location>
</feature>